<dbReference type="Proteomes" id="UP000050326">
    <property type="component" value="Unassembled WGS sequence"/>
</dbReference>
<dbReference type="AlphaFoldDB" id="A0A0P8WWQ5"/>
<accession>A0A0P8WWQ5</accession>
<organism evidence="1 2">
    <name type="scientific">Oxobacter pfennigii</name>
    <dbReference type="NCBI Taxonomy" id="36849"/>
    <lineage>
        <taxon>Bacteria</taxon>
        <taxon>Bacillati</taxon>
        <taxon>Bacillota</taxon>
        <taxon>Clostridia</taxon>
        <taxon>Eubacteriales</taxon>
        <taxon>Clostridiaceae</taxon>
        <taxon>Oxobacter</taxon>
    </lineage>
</organism>
<reference evidence="1 2" key="1">
    <citation type="submission" date="2015-09" db="EMBL/GenBank/DDBJ databases">
        <title>Genome sequence of Oxobacter pfennigii DSM 3222.</title>
        <authorList>
            <person name="Poehlein A."/>
            <person name="Bengelsdorf F.R."/>
            <person name="Schiel-Bengelsdorf B."/>
            <person name="Duerre P."/>
            <person name="Daniel R."/>
        </authorList>
    </citation>
    <scope>NUCLEOTIDE SEQUENCE [LARGE SCALE GENOMIC DNA]</scope>
    <source>
        <strain evidence="1 2">DSM 3222</strain>
    </source>
</reference>
<proteinExistence type="predicted"/>
<comment type="caution">
    <text evidence="1">The sequence shown here is derived from an EMBL/GenBank/DDBJ whole genome shotgun (WGS) entry which is preliminary data.</text>
</comment>
<evidence type="ECO:0000313" key="2">
    <source>
        <dbReference type="Proteomes" id="UP000050326"/>
    </source>
</evidence>
<sequence length="49" mass="5419">MNTGQQFSLYGFGENEHTAVKKAAARVRSKDTTYDSVYITLSGVYGRIS</sequence>
<keyword evidence="2" id="KW-1185">Reference proteome</keyword>
<evidence type="ECO:0000313" key="1">
    <source>
        <dbReference type="EMBL" id="KPU42710.1"/>
    </source>
</evidence>
<gene>
    <name evidence="1" type="ORF">OXPF_37640</name>
</gene>
<dbReference type="RefSeq" id="WP_160317268.1">
    <property type="nucleotide sequence ID" value="NZ_LKET01000056.1"/>
</dbReference>
<protein>
    <submittedName>
        <fullName evidence="1">Uncharacterized protein</fullName>
    </submittedName>
</protein>
<name>A0A0P8WWQ5_9CLOT</name>
<dbReference type="EMBL" id="LKET01000056">
    <property type="protein sequence ID" value="KPU42710.1"/>
    <property type="molecule type" value="Genomic_DNA"/>
</dbReference>